<dbReference type="InterPro" id="IPR006429">
    <property type="entry name" value="Phage_lambda_portal"/>
</dbReference>
<dbReference type="STRING" id="521013.SAMN04488567_2882"/>
<accession>A0A1G7GR08</accession>
<dbReference type="AlphaFoldDB" id="A0A1G7GR08"/>
<dbReference type="GO" id="GO:0019068">
    <property type="term" value="P:virion assembly"/>
    <property type="evidence" value="ECO:0007669"/>
    <property type="project" value="InterPro"/>
</dbReference>
<keyword evidence="2" id="KW-1185">Reference proteome</keyword>
<proteinExistence type="predicted"/>
<dbReference type="Pfam" id="PF05136">
    <property type="entry name" value="Phage_portal_2"/>
    <property type="match status" value="1"/>
</dbReference>
<gene>
    <name evidence="1" type="ORF">SAMN04488567_2882</name>
</gene>
<dbReference type="Proteomes" id="UP000198922">
    <property type="component" value="Unassembled WGS sequence"/>
</dbReference>
<sequence>MRLKAGAQGFGETSYVAGGDSSDAMLAFQPPFRSADAEVLPNRERIVSRSRDLARNNGWTAGGIVKEVDAVVGSRFRPLLKPDWMALGLSSEWAAEFKNRVEARWRNYAEDPRKLCDLTRSQTVGQMFALAYRNYIIEGEALGIVSWRPERPTATVLRVVDPDLLSTPADLADETRLRSGVELDRHGAAFRYHFRQAHAASPYADEGQFTWKALPREKGWGRPVVMHFFDKFRDGQTRGVSRLAPIIETLRMEDHYGRVELQAAVINAVLAAFIKSPMGPEAMDELFGEGDGGNAILGYHENRQSYYEARDGVRMGNARITQLFPGDEIGMVSTSRPAAQFAEFEGAVLRKIASGLGISYEQLAADWSKTNYSSARAALVEIWRGWTSRRVSFAQGFCQPFFMAWLEEEIDTGRITLPRGAPSFRENWSAYSRAKWIGPGKGFVDPVKEAQAAAMRVALGLSTLEEEAAELTGSDWLENMEQIKREIGVLPEGSLHPVQESFARLLGQVGSPLLDERT</sequence>
<dbReference type="GO" id="GO:0005198">
    <property type="term" value="F:structural molecule activity"/>
    <property type="evidence" value="ECO:0007669"/>
    <property type="project" value="InterPro"/>
</dbReference>
<evidence type="ECO:0000313" key="2">
    <source>
        <dbReference type="Proteomes" id="UP000198922"/>
    </source>
</evidence>
<evidence type="ECO:0000313" key="1">
    <source>
        <dbReference type="EMBL" id="SDE90399.1"/>
    </source>
</evidence>
<dbReference type="NCBIfam" id="TIGR01539">
    <property type="entry name" value="portal_lambda"/>
    <property type="match status" value="1"/>
</dbReference>
<protein>
    <submittedName>
        <fullName evidence="1">Phage portal protein, lambda family</fullName>
    </submittedName>
</protein>
<reference evidence="2" key="1">
    <citation type="submission" date="2016-10" db="EMBL/GenBank/DDBJ databases">
        <authorList>
            <person name="Varghese N."/>
            <person name="Submissions S."/>
        </authorList>
    </citation>
    <scope>NUCLEOTIDE SEQUENCE [LARGE SCALE GENOMIC DNA]</scope>
    <source>
        <strain evidence="2">DSM 21424</strain>
    </source>
</reference>
<dbReference type="EMBL" id="FNAT01000005">
    <property type="protein sequence ID" value="SDE90399.1"/>
    <property type="molecule type" value="Genomic_DNA"/>
</dbReference>
<organism evidence="1 2">
    <name type="scientific">Limimaricola pyoseonensis</name>
    <dbReference type="NCBI Taxonomy" id="521013"/>
    <lineage>
        <taxon>Bacteria</taxon>
        <taxon>Pseudomonadati</taxon>
        <taxon>Pseudomonadota</taxon>
        <taxon>Alphaproteobacteria</taxon>
        <taxon>Rhodobacterales</taxon>
        <taxon>Paracoccaceae</taxon>
        <taxon>Limimaricola</taxon>
    </lineage>
</organism>
<name>A0A1G7GR08_9RHOB</name>